<evidence type="ECO:0000259" key="10">
    <source>
        <dbReference type="Pfam" id="PF02602"/>
    </source>
</evidence>
<reference evidence="11 12" key="1">
    <citation type="journal article" date="2013" name="J. Microbiol.">
        <title>Lysinibacillus chungkukjangi sp. nov., isolated from Chungkukjang, Korean fermented soybean food.</title>
        <authorList>
            <person name="Kim S.J."/>
            <person name="Jang Y.H."/>
            <person name="Hamada M."/>
            <person name="Ahn J.H."/>
            <person name="Weon H.Y."/>
            <person name="Suzuki K."/>
            <person name="Whang K.S."/>
            <person name="Kwon S.W."/>
        </authorList>
    </citation>
    <scope>NUCLEOTIDE SEQUENCE [LARGE SCALE GENOMIC DNA]</scope>
    <source>
        <strain evidence="11 12">MCCC 1A12701</strain>
    </source>
</reference>
<dbReference type="InterPro" id="IPR036108">
    <property type="entry name" value="4pyrrol_syn_uPrphyn_synt_sf"/>
</dbReference>
<dbReference type="RefSeq" id="WP_124762325.1">
    <property type="nucleotide sequence ID" value="NZ_JAFBDY010000001.1"/>
</dbReference>
<dbReference type="AlphaFoldDB" id="A0A3N9UKV8"/>
<dbReference type="GO" id="GO:0006782">
    <property type="term" value="P:protoporphyrinogen IX biosynthetic process"/>
    <property type="evidence" value="ECO:0007669"/>
    <property type="project" value="UniProtKB-UniRule"/>
</dbReference>
<evidence type="ECO:0000256" key="4">
    <source>
        <dbReference type="ARBA" id="ARBA00023239"/>
    </source>
</evidence>
<keyword evidence="5 9" id="KW-0627">Porphyrin biosynthesis</keyword>
<comment type="pathway">
    <text evidence="1 9">Porphyrin-containing compound metabolism; protoporphyrin-IX biosynthesis; coproporphyrinogen-III from 5-aminolevulinate: step 3/4.</text>
</comment>
<evidence type="ECO:0000256" key="7">
    <source>
        <dbReference type="ARBA" id="ARBA00040167"/>
    </source>
</evidence>
<dbReference type="OrthoDB" id="9815856at2"/>
<comment type="catalytic activity">
    <reaction evidence="8 9">
        <text>hydroxymethylbilane = uroporphyrinogen III + H2O</text>
        <dbReference type="Rhea" id="RHEA:18965"/>
        <dbReference type="ChEBI" id="CHEBI:15377"/>
        <dbReference type="ChEBI" id="CHEBI:57308"/>
        <dbReference type="ChEBI" id="CHEBI:57845"/>
        <dbReference type="EC" id="4.2.1.75"/>
    </reaction>
</comment>
<feature type="domain" description="Tetrapyrrole biosynthesis uroporphyrinogen III synthase" evidence="10">
    <location>
        <begin position="25"/>
        <end position="242"/>
    </location>
</feature>
<dbReference type="PANTHER" id="PTHR38042">
    <property type="entry name" value="UROPORPHYRINOGEN-III SYNTHASE, CHLOROPLASTIC"/>
    <property type="match status" value="1"/>
</dbReference>
<evidence type="ECO:0000256" key="9">
    <source>
        <dbReference type="RuleBase" id="RU366031"/>
    </source>
</evidence>
<evidence type="ECO:0000313" key="11">
    <source>
        <dbReference type="EMBL" id="RQW76465.1"/>
    </source>
</evidence>
<proteinExistence type="inferred from homology"/>
<dbReference type="GO" id="GO:0006780">
    <property type="term" value="P:uroporphyrinogen III biosynthetic process"/>
    <property type="evidence" value="ECO:0007669"/>
    <property type="project" value="UniProtKB-UniRule"/>
</dbReference>
<evidence type="ECO:0000256" key="6">
    <source>
        <dbReference type="ARBA" id="ARBA00037589"/>
    </source>
</evidence>
<dbReference type="GO" id="GO:0004852">
    <property type="term" value="F:uroporphyrinogen-III synthase activity"/>
    <property type="evidence" value="ECO:0007669"/>
    <property type="project" value="UniProtKB-UniRule"/>
</dbReference>
<protein>
    <recommendedName>
        <fullName evidence="7 9">Uroporphyrinogen-III synthase</fullName>
        <ecNumber evidence="3 9">4.2.1.75</ecNumber>
    </recommendedName>
</protein>
<dbReference type="Gene3D" id="3.40.50.10090">
    <property type="match status" value="2"/>
</dbReference>
<dbReference type="EC" id="4.2.1.75" evidence="3 9"/>
<organism evidence="11 12">
    <name type="scientific">Lysinibacillus composti</name>
    <dbReference type="NCBI Taxonomy" id="720633"/>
    <lineage>
        <taxon>Bacteria</taxon>
        <taxon>Bacillati</taxon>
        <taxon>Bacillota</taxon>
        <taxon>Bacilli</taxon>
        <taxon>Bacillales</taxon>
        <taxon>Bacillaceae</taxon>
        <taxon>Lysinibacillus</taxon>
    </lineage>
</organism>
<comment type="similarity">
    <text evidence="2 9">Belongs to the uroporphyrinogen-III synthase family.</text>
</comment>
<dbReference type="EMBL" id="RRCT01000001">
    <property type="protein sequence ID" value="RQW76465.1"/>
    <property type="molecule type" value="Genomic_DNA"/>
</dbReference>
<evidence type="ECO:0000256" key="1">
    <source>
        <dbReference type="ARBA" id="ARBA00004772"/>
    </source>
</evidence>
<sequence length="251" mass="27852">MQIKPLSGKTIVVTGSASTTTVINEIERLGGQAKFCPLIDTKEIIDGNDQKYLTDVNQYNWLIFTSKNAVEAFCKKMKRLGMKSSQIQVKIAAVGTKTAELLEDNDLSVSFMPSVYSADVFVKEFPIIAGEQPKCLFVRGNRAKDTLKNGLPFAIKEWTVYETRENFTSIKPLIELVHTTTNLIIIFASPSAVDVYAKHIAIDVGWGQVKFASIGHITAAAIKDYGAEVTYMPKEYTMKAVIEEITKREDA</sequence>
<dbReference type="PANTHER" id="PTHR38042:SF1">
    <property type="entry name" value="UROPORPHYRINOGEN-III SYNTHASE, CHLOROPLASTIC"/>
    <property type="match status" value="1"/>
</dbReference>
<dbReference type="InterPro" id="IPR039793">
    <property type="entry name" value="UROS/Hem4"/>
</dbReference>
<keyword evidence="4 9" id="KW-0456">Lyase</keyword>
<comment type="caution">
    <text evidence="11">The sequence shown here is derived from an EMBL/GenBank/DDBJ whole genome shotgun (WGS) entry which is preliminary data.</text>
</comment>
<evidence type="ECO:0000256" key="3">
    <source>
        <dbReference type="ARBA" id="ARBA00013109"/>
    </source>
</evidence>
<evidence type="ECO:0000256" key="5">
    <source>
        <dbReference type="ARBA" id="ARBA00023244"/>
    </source>
</evidence>
<name>A0A3N9UKV8_9BACI</name>
<dbReference type="Pfam" id="PF02602">
    <property type="entry name" value="HEM4"/>
    <property type="match status" value="1"/>
</dbReference>
<dbReference type="UniPathway" id="UPA00251">
    <property type="reaction ID" value="UER00320"/>
</dbReference>
<keyword evidence="12" id="KW-1185">Reference proteome</keyword>
<dbReference type="CDD" id="cd06578">
    <property type="entry name" value="HemD"/>
    <property type="match status" value="1"/>
</dbReference>
<comment type="function">
    <text evidence="6 9">Catalyzes cyclization of the linear tetrapyrrole, hydroxymethylbilane, to the macrocyclic uroporphyrinogen III.</text>
</comment>
<evidence type="ECO:0000313" key="12">
    <source>
        <dbReference type="Proteomes" id="UP000274033"/>
    </source>
</evidence>
<evidence type="ECO:0000256" key="8">
    <source>
        <dbReference type="ARBA" id="ARBA00048617"/>
    </source>
</evidence>
<gene>
    <name evidence="11" type="ORF">EBB45_02635</name>
</gene>
<dbReference type="Proteomes" id="UP000274033">
    <property type="component" value="Unassembled WGS sequence"/>
</dbReference>
<evidence type="ECO:0000256" key="2">
    <source>
        <dbReference type="ARBA" id="ARBA00008133"/>
    </source>
</evidence>
<dbReference type="SUPFAM" id="SSF69618">
    <property type="entry name" value="HemD-like"/>
    <property type="match status" value="1"/>
</dbReference>
<dbReference type="InterPro" id="IPR003754">
    <property type="entry name" value="4pyrrol_synth_uPrphyn_synth"/>
</dbReference>
<accession>A0A3N9UKV8</accession>